<organism evidence="3 4">
    <name type="scientific">Phialemonium atrogriseum</name>
    <dbReference type="NCBI Taxonomy" id="1093897"/>
    <lineage>
        <taxon>Eukaryota</taxon>
        <taxon>Fungi</taxon>
        <taxon>Dikarya</taxon>
        <taxon>Ascomycota</taxon>
        <taxon>Pezizomycotina</taxon>
        <taxon>Sordariomycetes</taxon>
        <taxon>Sordariomycetidae</taxon>
        <taxon>Cephalothecales</taxon>
        <taxon>Cephalothecaceae</taxon>
        <taxon>Phialemonium</taxon>
    </lineage>
</organism>
<dbReference type="GeneID" id="85313673"/>
<dbReference type="RefSeq" id="XP_060286332.1">
    <property type="nucleotide sequence ID" value="XM_060430486.1"/>
</dbReference>
<reference evidence="3" key="1">
    <citation type="submission" date="2023-06" db="EMBL/GenBank/DDBJ databases">
        <title>Genome-scale phylogeny and comparative genomics of the fungal order Sordariales.</title>
        <authorList>
            <consortium name="Lawrence Berkeley National Laboratory"/>
            <person name="Hensen N."/>
            <person name="Bonometti L."/>
            <person name="Westerberg I."/>
            <person name="Brannstrom I.O."/>
            <person name="Guillou S."/>
            <person name="Cros-Aarteil S."/>
            <person name="Calhoun S."/>
            <person name="Haridas S."/>
            <person name="Kuo A."/>
            <person name="Mondo S."/>
            <person name="Pangilinan J."/>
            <person name="Riley R."/>
            <person name="Labutti K."/>
            <person name="Andreopoulos B."/>
            <person name="Lipzen A."/>
            <person name="Chen C."/>
            <person name="Yanf M."/>
            <person name="Daum C."/>
            <person name="Ng V."/>
            <person name="Clum A."/>
            <person name="Steindorff A."/>
            <person name="Ohm R."/>
            <person name="Martin F."/>
            <person name="Silar P."/>
            <person name="Natvig D."/>
            <person name="Lalanne C."/>
            <person name="Gautier V."/>
            <person name="Ament-Velasquez S.L."/>
            <person name="Kruys A."/>
            <person name="Hutchinson M.I."/>
            <person name="Powell A.J."/>
            <person name="Barry K."/>
            <person name="Miller A.N."/>
            <person name="Grigoriev I.V."/>
            <person name="Debuchy R."/>
            <person name="Gladieux P."/>
            <person name="Thoren M.H."/>
            <person name="Johannesson H."/>
        </authorList>
    </citation>
    <scope>NUCLEOTIDE SEQUENCE</scope>
    <source>
        <strain evidence="3">8032-3</strain>
    </source>
</reference>
<dbReference type="Pfam" id="PF12697">
    <property type="entry name" value="Abhydrolase_6"/>
    <property type="match status" value="1"/>
</dbReference>
<dbReference type="AlphaFoldDB" id="A0AAJ0C7J4"/>
<evidence type="ECO:0000313" key="4">
    <source>
        <dbReference type="Proteomes" id="UP001244011"/>
    </source>
</evidence>
<gene>
    <name evidence="3" type="ORF">QBC33DRAFT_567471</name>
</gene>
<protein>
    <submittedName>
        <fullName evidence="3">Alpha/Beta hydrolase protein</fullName>
    </submittedName>
</protein>
<feature type="domain" description="AB hydrolase-1" evidence="2">
    <location>
        <begin position="33"/>
        <end position="342"/>
    </location>
</feature>
<accession>A0AAJ0C7J4</accession>
<dbReference type="SUPFAM" id="SSF53474">
    <property type="entry name" value="alpha/beta-Hydrolases"/>
    <property type="match status" value="1"/>
</dbReference>
<evidence type="ECO:0000313" key="3">
    <source>
        <dbReference type="EMBL" id="KAK1770119.1"/>
    </source>
</evidence>
<keyword evidence="3" id="KW-0378">Hydrolase</keyword>
<dbReference type="InterPro" id="IPR029058">
    <property type="entry name" value="AB_hydrolase_fold"/>
</dbReference>
<dbReference type="InterPro" id="IPR000073">
    <property type="entry name" value="AB_hydrolase_1"/>
</dbReference>
<dbReference type="Gene3D" id="3.40.50.1820">
    <property type="entry name" value="alpha/beta hydrolase"/>
    <property type="match status" value="1"/>
</dbReference>
<evidence type="ECO:0000256" key="1">
    <source>
        <dbReference type="SAM" id="MobiDB-lite"/>
    </source>
</evidence>
<comment type="caution">
    <text evidence="3">The sequence shown here is derived from an EMBL/GenBank/DDBJ whole genome shotgun (WGS) entry which is preliminary data.</text>
</comment>
<feature type="region of interest" description="Disordered" evidence="1">
    <location>
        <begin position="67"/>
        <end position="99"/>
    </location>
</feature>
<proteinExistence type="predicted"/>
<dbReference type="GO" id="GO:0016787">
    <property type="term" value="F:hydrolase activity"/>
    <property type="evidence" value="ECO:0007669"/>
    <property type="project" value="UniProtKB-KW"/>
</dbReference>
<evidence type="ECO:0000259" key="2">
    <source>
        <dbReference type="Pfam" id="PF12697"/>
    </source>
</evidence>
<sequence>MAPKPDIKLDHHFATSSDGAKLSYYSVGTGDGVLILHGAFSYALLHSELADALSPYCTVHLPSRRGRGLSGPYPSSVTDLNPRHQPPVTASAEGSSDSNVMADAGSTLSLGSKTYTRTYSPAFTTAVIATEVSDLEALIEATGAIYIIGVSSGALLTLHALLQSPKSPALSKVRKVVIFEPPIFFTNRLTSCKLEKFHHFEQDLEDGDIVGAAVTAMLIVELGPGWIPRWLMKALAGMMFRGQDRDVQKKREKGEEDRGVCTMSGLAALLRYDFAVTEGMAGESGRYEALSQRGDETDEEKVEILLLSGAKTPAFLAEGMNTLRETITGAKSIVVEGVGHELLCDGEMRGQPARAVPVIREFFL</sequence>
<dbReference type="EMBL" id="MU839001">
    <property type="protein sequence ID" value="KAK1770119.1"/>
    <property type="molecule type" value="Genomic_DNA"/>
</dbReference>
<dbReference type="Proteomes" id="UP001244011">
    <property type="component" value="Unassembled WGS sequence"/>
</dbReference>
<name>A0AAJ0C7J4_9PEZI</name>
<keyword evidence="4" id="KW-1185">Reference proteome</keyword>